<evidence type="ECO:0000313" key="1">
    <source>
        <dbReference type="EMBL" id="MDN4164555.1"/>
    </source>
</evidence>
<dbReference type="InterPro" id="IPR024131">
    <property type="entry name" value="UPF0489"/>
</dbReference>
<reference evidence="1" key="1">
    <citation type="submission" date="2023-06" db="EMBL/GenBank/DDBJ databases">
        <title>Cytophagales bacterium Strain LB-30, isolated from soil.</title>
        <authorList>
            <person name="Liu B."/>
        </authorList>
    </citation>
    <scope>NUCLEOTIDE SEQUENCE</scope>
    <source>
        <strain evidence="1">LB-30</strain>
    </source>
</reference>
<protein>
    <submittedName>
        <fullName evidence="1">UPF0489 family protein</fullName>
    </submittedName>
</protein>
<dbReference type="Pfam" id="PF12640">
    <property type="entry name" value="UPF0489"/>
    <property type="match status" value="1"/>
</dbReference>
<dbReference type="Proteomes" id="UP001168552">
    <property type="component" value="Unassembled WGS sequence"/>
</dbReference>
<name>A0ABT8F2C4_9BACT</name>
<keyword evidence="2" id="KW-1185">Reference proteome</keyword>
<gene>
    <name evidence="1" type="ORF">QWY31_03525</name>
</gene>
<evidence type="ECO:0000313" key="2">
    <source>
        <dbReference type="Proteomes" id="UP001168552"/>
    </source>
</evidence>
<dbReference type="EMBL" id="JAUHJS010000002">
    <property type="protein sequence ID" value="MDN4164555.1"/>
    <property type="molecule type" value="Genomic_DNA"/>
</dbReference>
<dbReference type="RefSeq" id="WP_320003084.1">
    <property type="nucleotide sequence ID" value="NZ_JAUHJS010000002.1"/>
</dbReference>
<proteinExistence type="predicted"/>
<sequence length="228" mass="26763">MLNILINKGKNTSLGQNLNYFACKDDIFIMDNHLAAIWCWDRLPKDKNITLVHIDAHYDLGTSPPNGSIYQELDLITIPINKITDYKHPRGYNYFLWDNYIHVFNDKYPGLINEFISITHRLGNFNELATVEIEEYDIWHLNSNLWKETQNRKILNIDIDYFFKQNYKSSYELFSDSLVSFFSSWLLQNLQKFDIVTVALSPECCGSWENSISMANKIFEPLSIKVEI</sequence>
<comment type="caution">
    <text evidence="1">The sequence shown here is derived from an EMBL/GenBank/DDBJ whole genome shotgun (WGS) entry which is preliminary data.</text>
</comment>
<organism evidence="1 2">
    <name type="scientific">Shiella aurantiaca</name>
    <dbReference type="NCBI Taxonomy" id="3058365"/>
    <lineage>
        <taxon>Bacteria</taxon>
        <taxon>Pseudomonadati</taxon>
        <taxon>Bacteroidota</taxon>
        <taxon>Cytophagia</taxon>
        <taxon>Cytophagales</taxon>
        <taxon>Shiellaceae</taxon>
        <taxon>Shiella</taxon>
    </lineage>
</organism>
<accession>A0ABT8F2C4</accession>